<evidence type="ECO:0000259" key="1">
    <source>
        <dbReference type="Pfam" id="PF05239"/>
    </source>
</evidence>
<comment type="caution">
    <text evidence="2">The sequence shown here is derived from an EMBL/GenBank/DDBJ whole genome shotgun (WGS) entry which is preliminary data.</text>
</comment>
<dbReference type="Proteomes" id="UP000178930">
    <property type="component" value="Unassembled WGS sequence"/>
</dbReference>
<evidence type="ECO:0000313" key="2">
    <source>
        <dbReference type="EMBL" id="OGY44534.1"/>
    </source>
</evidence>
<reference evidence="2 3" key="1">
    <citation type="journal article" date="2016" name="Nat. Commun.">
        <title>Thousands of microbial genomes shed light on interconnected biogeochemical processes in an aquifer system.</title>
        <authorList>
            <person name="Anantharaman K."/>
            <person name="Brown C.T."/>
            <person name="Hug L.A."/>
            <person name="Sharon I."/>
            <person name="Castelle C.J."/>
            <person name="Probst A.J."/>
            <person name="Thomas B.C."/>
            <person name="Singh A."/>
            <person name="Wilkins M.J."/>
            <person name="Karaoz U."/>
            <person name="Brodie E.L."/>
            <person name="Williams K.H."/>
            <person name="Hubbard S.S."/>
            <person name="Banfield J.F."/>
        </authorList>
    </citation>
    <scope>NUCLEOTIDE SEQUENCE [LARGE SCALE GENOMIC DNA]</scope>
</reference>
<protein>
    <recommendedName>
        <fullName evidence="1">PRC-barrel domain-containing protein</fullName>
    </recommendedName>
</protein>
<feature type="domain" description="PRC-barrel" evidence="1">
    <location>
        <begin position="3"/>
        <end position="73"/>
    </location>
</feature>
<dbReference type="AlphaFoldDB" id="A0A1G1XX69"/>
<accession>A0A1G1XX69</accession>
<organism evidence="2 3">
    <name type="scientific">Candidatus Buchananbacteria bacterium RIFCSPHIGHO2_01_FULL_39_14</name>
    <dbReference type="NCBI Taxonomy" id="1797532"/>
    <lineage>
        <taxon>Bacteria</taxon>
        <taxon>Candidatus Buchananiibacteriota</taxon>
    </lineage>
</organism>
<gene>
    <name evidence="2" type="ORF">A2729_01750</name>
</gene>
<dbReference type="SUPFAM" id="SSF50346">
    <property type="entry name" value="PRC-barrel domain"/>
    <property type="match status" value="1"/>
</dbReference>
<proteinExistence type="predicted"/>
<dbReference type="Gene3D" id="2.30.30.240">
    <property type="entry name" value="PRC-barrel domain"/>
    <property type="match status" value="1"/>
</dbReference>
<dbReference type="Pfam" id="PF05239">
    <property type="entry name" value="PRC"/>
    <property type="match status" value="1"/>
</dbReference>
<dbReference type="InterPro" id="IPR027275">
    <property type="entry name" value="PRC-brl_dom"/>
</dbReference>
<sequence length="94" mass="10672">MLISSSDLINLPVYTSNGRHLGRIASFDLNIDGQTIENYYVKTGLIKGLWHEQLMINHRQVISISKEKMVVEDMVLKESEAEFKPVRLATPTAK</sequence>
<name>A0A1G1XX69_9BACT</name>
<dbReference type="STRING" id="1797532.A2729_01750"/>
<evidence type="ECO:0000313" key="3">
    <source>
        <dbReference type="Proteomes" id="UP000178930"/>
    </source>
</evidence>
<dbReference type="InterPro" id="IPR011033">
    <property type="entry name" value="PRC_barrel-like_sf"/>
</dbReference>
<dbReference type="EMBL" id="MHIB01000015">
    <property type="protein sequence ID" value="OGY44534.1"/>
    <property type="molecule type" value="Genomic_DNA"/>
</dbReference>